<dbReference type="Gene3D" id="3.40.50.1820">
    <property type="entry name" value="alpha/beta hydrolase"/>
    <property type="match status" value="1"/>
</dbReference>
<dbReference type="EMBL" id="CP127173">
    <property type="protein sequence ID" value="WIV58077.1"/>
    <property type="molecule type" value="Genomic_DNA"/>
</dbReference>
<proteinExistence type="predicted"/>
<dbReference type="InterPro" id="IPR032821">
    <property type="entry name" value="PKS_assoc"/>
</dbReference>
<dbReference type="Pfam" id="PF00109">
    <property type="entry name" value="ketoacyl-synt"/>
    <property type="match status" value="1"/>
</dbReference>
<dbReference type="Pfam" id="PF08659">
    <property type="entry name" value="KR"/>
    <property type="match status" value="1"/>
</dbReference>
<dbReference type="Pfam" id="PF14765">
    <property type="entry name" value="PS-DH"/>
    <property type="match status" value="1"/>
</dbReference>
<feature type="domain" description="Carrier" evidence="10">
    <location>
        <begin position="1603"/>
        <end position="1678"/>
    </location>
</feature>
<name>A0ABY8XRD6_9PSEU</name>
<dbReference type="Proteomes" id="UP001227101">
    <property type="component" value="Chromosome"/>
</dbReference>
<keyword evidence="4" id="KW-0597">Phosphoprotein</keyword>
<dbReference type="PANTHER" id="PTHR43775:SF51">
    <property type="entry name" value="INACTIVE PHENOLPHTHIOCEROL SYNTHESIS POLYKETIDE SYNTHASE TYPE I PKS1-RELATED"/>
    <property type="match status" value="1"/>
</dbReference>
<dbReference type="SUPFAM" id="SSF53474">
    <property type="entry name" value="alpha/beta-Hydrolases"/>
    <property type="match status" value="1"/>
</dbReference>
<dbReference type="Pfam" id="PF00550">
    <property type="entry name" value="PP-binding"/>
    <property type="match status" value="1"/>
</dbReference>
<dbReference type="SMART" id="SM00822">
    <property type="entry name" value="PKS_KR"/>
    <property type="match status" value="1"/>
</dbReference>
<dbReference type="PANTHER" id="PTHR43775">
    <property type="entry name" value="FATTY ACID SYNTHASE"/>
    <property type="match status" value="1"/>
</dbReference>
<dbReference type="InterPro" id="IPR057326">
    <property type="entry name" value="KR_dom"/>
</dbReference>
<dbReference type="InterPro" id="IPR001227">
    <property type="entry name" value="Ac_transferase_dom_sf"/>
</dbReference>
<dbReference type="Pfam" id="PF02801">
    <property type="entry name" value="Ketoacyl-synt_C"/>
    <property type="match status" value="1"/>
</dbReference>
<evidence type="ECO:0000256" key="9">
    <source>
        <dbReference type="PROSITE-ProRule" id="PRU01363"/>
    </source>
</evidence>
<dbReference type="Gene3D" id="3.30.70.3290">
    <property type="match status" value="1"/>
</dbReference>
<dbReference type="InterPro" id="IPR016036">
    <property type="entry name" value="Malonyl_transacylase_ACP-bd"/>
</dbReference>
<dbReference type="InterPro" id="IPR009081">
    <property type="entry name" value="PP-bd_ACP"/>
</dbReference>
<dbReference type="SUPFAM" id="SSF55048">
    <property type="entry name" value="Probable ACP-binding domain of malonyl-CoA ACP transacylase"/>
    <property type="match status" value="1"/>
</dbReference>
<dbReference type="InterPro" id="IPR014031">
    <property type="entry name" value="Ketoacyl_synth_C"/>
</dbReference>
<evidence type="ECO:0000259" key="10">
    <source>
        <dbReference type="PROSITE" id="PS50075"/>
    </source>
</evidence>
<dbReference type="SMART" id="SM01294">
    <property type="entry name" value="PKS_PP_betabranch"/>
    <property type="match status" value="1"/>
</dbReference>
<keyword evidence="8" id="KW-0012">Acyltransferase</keyword>
<keyword evidence="6" id="KW-0045">Antibiotic biosynthesis</keyword>
<dbReference type="InterPro" id="IPR049551">
    <property type="entry name" value="PKS_DH_C"/>
</dbReference>
<dbReference type="Pfam" id="PF00975">
    <property type="entry name" value="Thioesterase"/>
    <property type="match status" value="1"/>
</dbReference>
<dbReference type="Pfam" id="PF16197">
    <property type="entry name" value="KAsynt_C_assoc"/>
    <property type="match status" value="1"/>
</dbReference>
<dbReference type="InterPro" id="IPR016035">
    <property type="entry name" value="Acyl_Trfase/lysoPLipase"/>
</dbReference>
<dbReference type="SMART" id="SM00824">
    <property type="entry name" value="PKS_TE"/>
    <property type="match status" value="1"/>
</dbReference>
<dbReference type="InterPro" id="IPR001031">
    <property type="entry name" value="Thioesterase"/>
</dbReference>
<dbReference type="PROSITE" id="PS52004">
    <property type="entry name" value="KS3_2"/>
    <property type="match status" value="1"/>
</dbReference>
<dbReference type="SMART" id="SM00827">
    <property type="entry name" value="PKS_AT"/>
    <property type="match status" value="1"/>
</dbReference>
<dbReference type="InterPro" id="IPR014043">
    <property type="entry name" value="Acyl_transferase_dom"/>
</dbReference>
<dbReference type="SUPFAM" id="SSF51735">
    <property type="entry name" value="NAD(P)-binding Rossmann-fold domains"/>
    <property type="match status" value="2"/>
</dbReference>
<evidence type="ECO:0000256" key="7">
    <source>
        <dbReference type="ARBA" id="ARBA00023268"/>
    </source>
</evidence>
<keyword evidence="7" id="KW-0511">Multifunctional enzyme</keyword>
<dbReference type="Gene3D" id="1.10.1200.10">
    <property type="entry name" value="ACP-like"/>
    <property type="match status" value="1"/>
</dbReference>
<dbReference type="CDD" id="cd00833">
    <property type="entry name" value="PKS"/>
    <property type="match status" value="1"/>
</dbReference>
<evidence type="ECO:0000313" key="14">
    <source>
        <dbReference type="Proteomes" id="UP001227101"/>
    </source>
</evidence>
<dbReference type="InterPro" id="IPR049552">
    <property type="entry name" value="PKS_DH_N"/>
</dbReference>
<dbReference type="InterPro" id="IPR042104">
    <property type="entry name" value="PKS_dehydratase_sf"/>
</dbReference>
<evidence type="ECO:0000259" key="11">
    <source>
        <dbReference type="PROSITE" id="PS52004"/>
    </source>
</evidence>
<dbReference type="Gene3D" id="3.40.366.10">
    <property type="entry name" value="Malonyl-Coenzyme A Acyl Carrier Protein, domain 2"/>
    <property type="match status" value="1"/>
</dbReference>
<evidence type="ECO:0000256" key="1">
    <source>
        <dbReference type="ARBA" id="ARBA00001957"/>
    </source>
</evidence>
<evidence type="ECO:0000256" key="6">
    <source>
        <dbReference type="ARBA" id="ARBA00023194"/>
    </source>
</evidence>
<evidence type="ECO:0000256" key="2">
    <source>
        <dbReference type="ARBA" id="ARBA00004792"/>
    </source>
</evidence>
<dbReference type="Gene3D" id="3.40.47.10">
    <property type="match status" value="1"/>
</dbReference>
<dbReference type="InterPro" id="IPR020807">
    <property type="entry name" value="PKS_DH"/>
</dbReference>
<dbReference type="PROSITE" id="PS00606">
    <property type="entry name" value="KS3_1"/>
    <property type="match status" value="1"/>
</dbReference>
<sequence>MTGTEDKLRHFLKQVTAELHQTRQRLAKAEEEEPIAIVGMACRFPGGVDSPESLWRLVSEGVDAVSEFPADRGWDLERLLDPDGPDSSYTRHGGFLDGATEFDPALFGISPHEALGMDPQQRLLLETSWEALEHGGIDPLSLRRAKVGVFVGLMNSSYASGATEIPAETEAHAALGNSTSIASGRISYTFGLEGPSVSVDTACSSSLVTLHLAAQALRGGECSLALAGGATVVAQPDAFVSFSQQRALSPDGRCRAFADEADGFGMAEGAGMLVLEKLSDAQRLGHPVLAVVRGSAVNSDGASNGLTAPNGPSQQRVIRAALSAAGLSTSDVDAVEAHGTGTSLGDPIEAQALIATYGKDRPADRPLLLGSLKSNIGHSQAAAGVGGVIKMVQALRNGIVPKTLHAEHPSSHVDWSAGTVALVPENVPWPSVDRPRRAAVSSFGISGTNAHVILEQVVEEAPAASPDGPFPLVLSGKTAAALRDQAVALREFLTSDYSRADVAYTLATARAALPHRAAITGDVRLGLDALVEDQPSDFVVRGTARGPGKVAFVFPGQGSQWPAMARELLADAPAFASAAEECAKAFDAHLDWSVLAVLREEPGAPELNRIDVIQPVLFTVMVSLAALWRANGVQPAAVVGHSQGEVAAAYVAGGLDLDDAALIVAARSRVSARLSGHGAMATVALSREKLEPRLEPWGERLSVATVNSASSCGVSGEPEALAEFLAACDADGVWAKRVPGLDTAAHSAQVDALREDLLRDLAGIRPRRSAIPMYSTVTGAVHDTADFDAEYWYRNLRQAVLYEPAVTALAEDRHTVFVECSPHPVIALPTRQTLEAAGAEAAVVATLRREDGGLPRFLAALAEAHVHGADVDWAGVVPGRLVDLPTYRFQRQRYWLDTLKTAAGDVSAAGLTGTGHPLLGAAVSLPESDAVRYTGRVSLATHPWLADHAAMDAVLLPGTAFVEMAIAAGTEWGCGTLADLTLAAPLVLPADASVQLHLALGAETDGTRAVDVYSRVDGAEWTMHATGSLTATSAPEPFSESWPPAGASPVDLEHIYAELAAIGLAYGPAFQGLRAAWRRGDEVFAEVGLDAEPDGFAVHPALLDASLHGALLGGLLGDGRPGLPFSFTGARLEASSATALRVRLSPGSSGMRLSATDASGTPVFSVDAVRTRDLPSADPLYHVDWTPVPLGEPTAVVSLGPDRLGLNLPVIDSVADAPAIVLATVDDSGPDLATAARNAARSALELVQRWLAEAPSGSKLVLVTRGVAASTARGLLRSAAAEEPGRFAIVDVDADSLAALPAAVALDEPELALRDGTALAPRLAKTPPADGLRAVDPDGTVLITGGTGAVGSLLARHLVTAYGVRNLLLVSRRGPAAPGADELSADLADLGATVTIAACDTTNRDRLAEVLRTIPAAHPLTAVVHSAVVLDDGLVTGLTPERLDGVLRPKVDAAVALHELTADADLAAFVLFSSAAGVFGNPGQGAYAAANVFLDAFAAHRRSLGLPAHSMAWGLWEERGESTESVTGGGLSTKAGLALFDASLAGERELTVPLRLDVAAALRAADGVPPLLRGLVRMPARRTTSSSQLRSRIATADPAEAEKLLVDMVRGHLADVLGLPDAAEIAAGTRFLELGVDSLTGVELRNRINGALGLTLPATLVFEQPSVLEVAQTVLSSLSGPAPVAASGVFGPMLTEASRSGRFGEFVELLARAARFRPTFSVGDQPDGIDVVRLAKGNAGAELICVPSVLAMSGPQEYARFASSLRDLRDTSVLTLPGYRPGESLPASVPALVAALAEALLRHTDGSPFALAAHSSGGPVAFELARHLESLGSGPSGLVLLDTYLQSASVLADVQGELAGEMSVPSVGDSQLTAMGGYLEIFDGWQPSSLSAPTLFLRAGEPLPSWQGRSGWQATWDVPGTLVEDTPGDHFTMMRDHAAVTAQRVHSWLSR</sequence>
<dbReference type="SMART" id="SM00825">
    <property type="entry name" value="PKS_KS"/>
    <property type="match status" value="1"/>
</dbReference>
<feature type="domain" description="PKS/mFAS DH" evidence="12">
    <location>
        <begin position="916"/>
        <end position="1180"/>
    </location>
</feature>
<accession>A0ABY8XRD6</accession>
<gene>
    <name evidence="13" type="ORF">QP939_05255</name>
</gene>
<dbReference type="InterPro" id="IPR020806">
    <property type="entry name" value="PKS_PP-bd"/>
</dbReference>
<dbReference type="SUPFAM" id="SSF53901">
    <property type="entry name" value="Thiolase-like"/>
    <property type="match status" value="1"/>
</dbReference>
<dbReference type="InterPro" id="IPR020841">
    <property type="entry name" value="PKS_Beta-ketoAc_synthase_dom"/>
</dbReference>
<comment type="cofactor">
    <cofactor evidence="1">
        <name>pantetheine 4'-phosphate</name>
        <dbReference type="ChEBI" id="CHEBI:47942"/>
    </cofactor>
</comment>
<evidence type="ECO:0000256" key="8">
    <source>
        <dbReference type="ARBA" id="ARBA00023315"/>
    </source>
</evidence>
<dbReference type="InterPro" id="IPR016039">
    <property type="entry name" value="Thiolase-like"/>
</dbReference>
<dbReference type="InterPro" id="IPR014030">
    <property type="entry name" value="Ketoacyl_synth_N"/>
</dbReference>
<dbReference type="PROSITE" id="PS00012">
    <property type="entry name" value="PHOSPHOPANTETHEINE"/>
    <property type="match status" value="1"/>
</dbReference>
<dbReference type="Pfam" id="PF00698">
    <property type="entry name" value="Acyl_transf_1"/>
    <property type="match status" value="1"/>
</dbReference>
<feature type="active site" description="Proton acceptor; for dehydratase activity" evidence="9">
    <location>
        <position position="948"/>
    </location>
</feature>
<keyword evidence="5" id="KW-0808">Transferase</keyword>
<comment type="pathway">
    <text evidence="2">Antibiotic biosynthesis.</text>
</comment>
<feature type="region of interest" description="N-terminal hotdog fold" evidence="9">
    <location>
        <begin position="916"/>
        <end position="1036"/>
    </location>
</feature>
<feature type="domain" description="Ketosynthase family 3 (KS3)" evidence="11">
    <location>
        <begin position="32"/>
        <end position="456"/>
    </location>
</feature>
<organism evidence="13 14">
    <name type="scientific">Amycolatopsis nalaikhensis</name>
    <dbReference type="NCBI Taxonomy" id="715472"/>
    <lineage>
        <taxon>Bacteria</taxon>
        <taxon>Bacillati</taxon>
        <taxon>Actinomycetota</taxon>
        <taxon>Actinomycetes</taxon>
        <taxon>Pseudonocardiales</taxon>
        <taxon>Pseudonocardiaceae</taxon>
        <taxon>Amycolatopsis</taxon>
    </lineage>
</organism>
<dbReference type="PROSITE" id="PS50075">
    <property type="entry name" value="CARRIER"/>
    <property type="match status" value="1"/>
</dbReference>
<protein>
    <submittedName>
        <fullName evidence="13">Type I polyketide synthase</fullName>
    </submittedName>
</protein>
<dbReference type="InterPro" id="IPR036291">
    <property type="entry name" value="NAD(P)-bd_dom_sf"/>
</dbReference>
<evidence type="ECO:0000256" key="4">
    <source>
        <dbReference type="ARBA" id="ARBA00022553"/>
    </source>
</evidence>
<feature type="active site" description="Proton donor; for dehydratase activity" evidence="9">
    <location>
        <position position="1104"/>
    </location>
</feature>
<dbReference type="InterPro" id="IPR006162">
    <property type="entry name" value="Ppantetheine_attach_site"/>
</dbReference>
<keyword evidence="14" id="KW-1185">Reference proteome</keyword>
<dbReference type="SMART" id="SM00823">
    <property type="entry name" value="PKS_PP"/>
    <property type="match status" value="1"/>
</dbReference>
<feature type="region of interest" description="C-terminal hotdog fold" evidence="9">
    <location>
        <begin position="1047"/>
        <end position="1180"/>
    </location>
</feature>
<dbReference type="InterPro" id="IPR029058">
    <property type="entry name" value="AB_hydrolase_fold"/>
</dbReference>
<dbReference type="Gene3D" id="3.10.129.110">
    <property type="entry name" value="Polyketide synthase dehydratase"/>
    <property type="match status" value="1"/>
</dbReference>
<dbReference type="InterPro" id="IPR015083">
    <property type="entry name" value="NorB/c/GfsB-D-like_docking"/>
</dbReference>
<evidence type="ECO:0000313" key="13">
    <source>
        <dbReference type="EMBL" id="WIV58077.1"/>
    </source>
</evidence>
<dbReference type="InterPro" id="IPR036736">
    <property type="entry name" value="ACP-like_sf"/>
</dbReference>
<dbReference type="PROSITE" id="PS52019">
    <property type="entry name" value="PKS_MFAS_DH"/>
    <property type="match status" value="1"/>
</dbReference>
<dbReference type="SMART" id="SM00826">
    <property type="entry name" value="PKS_DH"/>
    <property type="match status" value="1"/>
</dbReference>
<reference evidence="13 14" key="1">
    <citation type="submission" date="2023-06" db="EMBL/GenBank/DDBJ databases">
        <authorList>
            <person name="Oyuntsetseg B."/>
            <person name="Kim S.B."/>
        </authorList>
    </citation>
    <scope>NUCLEOTIDE SEQUENCE [LARGE SCALE GENOMIC DNA]</scope>
    <source>
        <strain evidence="13 14">2-2</strain>
    </source>
</reference>
<dbReference type="InterPro" id="IPR050091">
    <property type="entry name" value="PKS_NRPS_Biosynth_Enz"/>
</dbReference>
<dbReference type="InterPro" id="IPR013968">
    <property type="entry name" value="PKS_KR"/>
</dbReference>
<evidence type="ECO:0000256" key="5">
    <source>
        <dbReference type="ARBA" id="ARBA00022679"/>
    </source>
</evidence>
<dbReference type="InterPro" id="IPR020802">
    <property type="entry name" value="TesA-like"/>
</dbReference>
<dbReference type="InterPro" id="IPR049900">
    <property type="entry name" value="PKS_mFAS_DH"/>
</dbReference>
<evidence type="ECO:0000256" key="3">
    <source>
        <dbReference type="ARBA" id="ARBA00022450"/>
    </source>
</evidence>
<dbReference type="Pfam" id="PF08990">
    <property type="entry name" value="Docking"/>
    <property type="match status" value="1"/>
</dbReference>
<dbReference type="CDD" id="cd08956">
    <property type="entry name" value="KR_3_FAS_SDR_x"/>
    <property type="match status" value="1"/>
</dbReference>
<dbReference type="Gene3D" id="3.40.50.720">
    <property type="entry name" value="NAD(P)-binding Rossmann-like Domain"/>
    <property type="match status" value="1"/>
</dbReference>
<dbReference type="InterPro" id="IPR018201">
    <property type="entry name" value="Ketoacyl_synth_AS"/>
</dbReference>
<evidence type="ECO:0000259" key="12">
    <source>
        <dbReference type="PROSITE" id="PS52019"/>
    </source>
</evidence>
<dbReference type="SUPFAM" id="SSF52151">
    <property type="entry name" value="FabD/lysophospholipase-like"/>
    <property type="match status" value="1"/>
</dbReference>
<keyword evidence="3" id="KW-0596">Phosphopantetheine</keyword>
<dbReference type="Pfam" id="PF21089">
    <property type="entry name" value="PKS_DH_N"/>
    <property type="match status" value="1"/>
</dbReference>